<dbReference type="InterPro" id="IPR025235">
    <property type="entry name" value="DUF4178"/>
</dbReference>
<organism evidence="4 5">
    <name type="scientific">Micromonospora zhanjiangensis</name>
    <dbReference type="NCBI Taxonomy" id="1522057"/>
    <lineage>
        <taxon>Bacteria</taxon>
        <taxon>Bacillati</taxon>
        <taxon>Actinomycetota</taxon>
        <taxon>Actinomycetes</taxon>
        <taxon>Micromonosporales</taxon>
        <taxon>Micromonosporaceae</taxon>
        <taxon>Micromonospora</taxon>
    </lineage>
</organism>
<evidence type="ECO:0000256" key="1">
    <source>
        <dbReference type="SAM" id="MobiDB-lite"/>
    </source>
</evidence>
<keyword evidence="2" id="KW-1133">Transmembrane helix</keyword>
<name>A0ABV8KUE3_9ACTN</name>
<gene>
    <name evidence="4" type="ORF">ACFOX0_27265</name>
</gene>
<feature type="region of interest" description="Disordered" evidence="1">
    <location>
        <begin position="37"/>
        <end position="66"/>
    </location>
</feature>
<keyword evidence="2" id="KW-0472">Membrane</keyword>
<evidence type="ECO:0000256" key="2">
    <source>
        <dbReference type="SAM" id="Phobius"/>
    </source>
</evidence>
<feature type="transmembrane region" description="Helical" evidence="2">
    <location>
        <begin position="6"/>
        <end position="28"/>
    </location>
</feature>
<dbReference type="Pfam" id="PF13785">
    <property type="entry name" value="DUF4178"/>
    <property type="match status" value="1"/>
</dbReference>
<accession>A0ABV8KUE3</accession>
<keyword evidence="2" id="KW-0812">Transmembrane</keyword>
<sequence length="221" mass="24137">MDGTMAYLVTVAGCLIAVAGIVVAVLAIRKAKRDVERTTRARAGAGNGDPFRTADDDADALRGDPRRITPGDIVEIRTVSYPVRGSVRFSEGDWTRAEHLLDDPEGGKRWLSVEEDPELELVVWAEVPGATLTPGPASLDFDGRRYTSDESGRARFTAVGTTGLNPTGTMRYHDYRAVGEDGVRLSFEAYGDSDRWELGRGERLSRAEVRIYPHTEPTPAS</sequence>
<feature type="compositionally biased region" description="Basic and acidic residues" evidence="1">
    <location>
        <begin position="52"/>
        <end position="66"/>
    </location>
</feature>
<evidence type="ECO:0000313" key="5">
    <source>
        <dbReference type="Proteomes" id="UP001595868"/>
    </source>
</evidence>
<protein>
    <submittedName>
        <fullName evidence="4">DUF4178 domain-containing protein</fullName>
    </submittedName>
</protein>
<evidence type="ECO:0000313" key="4">
    <source>
        <dbReference type="EMBL" id="MFC4109619.1"/>
    </source>
</evidence>
<reference evidence="5" key="1">
    <citation type="journal article" date="2019" name="Int. J. Syst. Evol. Microbiol.">
        <title>The Global Catalogue of Microorganisms (GCM) 10K type strain sequencing project: providing services to taxonomists for standard genome sequencing and annotation.</title>
        <authorList>
            <consortium name="The Broad Institute Genomics Platform"/>
            <consortium name="The Broad Institute Genome Sequencing Center for Infectious Disease"/>
            <person name="Wu L."/>
            <person name="Ma J."/>
        </authorList>
    </citation>
    <scope>NUCLEOTIDE SEQUENCE [LARGE SCALE GENOMIC DNA]</scope>
    <source>
        <strain evidence="5">2902at01</strain>
    </source>
</reference>
<dbReference type="Proteomes" id="UP001595868">
    <property type="component" value="Unassembled WGS sequence"/>
</dbReference>
<comment type="caution">
    <text evidence="4">The sequence shown here is derived from an EMBL/GenBank/DDBJ whole genome shotgun (WGS) entry which is preliminary data.</text>
</comment>
<feature type="domain" description="DUF4178" evidence="3">
    <location>
        <begin position="70"/>
        <end position="205"/>
    </location>
</feature>
<proteinExistence type="predicted"/>
<keyword evidence="5" id="KW-1185">Reference proteome</keyword>
<evidence type="ECO:0000259" key="3">
    <source>
        <dbReference type="Pfam" id="PF13785"/>
    </source>
</evidence>
<dbReference type="EMBL" id="JBHSBN010000026">
    <property type="protein sequence ID" value="MFC4109619.1"/>
    <property type="molecule type" value="Genomic_DNA"/>
</dbReference>
<dbReference type="RefSeq" id="WP_377551273.1">
    <property type="nucleotide sequence ID" value="NZ_JBHSBN010000026.1"/>
</dbReference>